<dbReference type="Proteomes" id="UP001367513">
    <property type="component" value="Unassembled WGS sequence"/>
</dbReference>
<proteinExistence type="predicted"/>
<dbReference type="GO" id="GO:0016787">
    <property type="term" value="F:hydrolase activity"/>
    <property type="evidence" value="ECO:0007669"/>
    <property type="project" value="UniProtKB-KW"/>
</dbReference>
<dbReference type="SUPFAM" id="SSF56601">
    <property type="entry name" value="beta-lactamase/transpeptidase-like"/>
    <property type="match status" value="1"/>
</dbReference>
<sequence>MTITGTATDAVRGSVADGFEPVRDAFAALLAAEGAPLDAQVAARYRGRPVVDLWAGPETGPDSLQGIYSASKGVTHLLVALLVQQGVLDLDERVAHYWPEFATGGKQDLLLRELLAHQAGLVGTPEGFSVDELSDDHLVAERLGAQRPFWRPGTSSGYHALVESALTGEVVRRATSAEVGALVRELLTGPLGLDLHLGLPAEAELRFLDPQPMIATPERLRELAAAAGSPDGLPGIAFNRRHPDGCEVWELPSHPVVRSRGPASLGGIGTARALATLYAAATGPVDGRPALLRPDTLAAFAQIQTAGFDLVLRQQKAWAVGFHASSEVYPMLAAGSFGHSGAGGQQALADPRNELSYAFLRRRFLVPSQADADHARLLTSLLRSVRESGAAT</sequence>
<reference evidence="2 3" key="1">
    <citation type="submission" date="2024-03" db="EMBL/GenBank/DDBJ databases">
        <title>Draft genome sequence of Pseudonocardia carboxydivorans JCM 14827.</title>
        <authorList>
            <person name="Duangmal K."/>
        </authorList>
    </citation>
    <scope>NUCLEOTIDE SEQUENCE [LARGE SCALE GENOMIC DNA]</scope>
    <source>
        <strain evidence="2 3">JCM 14827</strain>
    </source>
</reference>
<protein>
    <submittedName>
        <fullName evidence="2">Serine hydrolase domain-containing protein</fullName>
        <ecNumber evidence="2">3.1.1.103</ecNumber>
    </submittedName>
</protein>
<organism evidence="2 3">
    <name type="scientific">Pseudonocardia alni subsp. carboxydivorans</name>
    <dbReference type="NCBI Taxonomy" id="415010"/>
    <lineage>
        <taxon>Bacteria</taxon>
        <taxon>Bacillati</taxon>
        <taxon>Actinomycetota</taxon>
        <taxon>Actinomycetes</taxon>
        <taxon>Pseudonocardiales</taxon>
        <taxon>Pseudonocardiaceae</taxon>
        <taxon>Pseudonocardia</taxon>
    </lineage>
</organism>
<dbReference type="Gene3D" id="3.40.710.10">
    <property type="entry name" value="DD-peptidase/beta-lactamase superfamily"/>
    <property type="match status" value="1"/>
</dbReference>
<dbReference type="PANTHER" id="PTHR43319:SF3">
    <property type="entry name" value="BETA-LACTAMASE-RELATED DOMAIN-CONTAINING PROTEIN"/>
    <property type="match status" value="1"/>
</dbReference>
<dbReference type="InterPro" id="IPR052907">
    <property type="entry name" value="Beta-lactamase/esterase"/>
</dbReference>
<evidence type="ECO:0000313" key="3">
    <source>
        <dbReference type="Proteomes" id="UP001367513"/>
    </source>
</evidence>
<dbReference type="InterPro" id="IPR012338">
    <property type="entry name" value="Beta-lactam/transpept-like"/>
</dbReference>
<dbReference type="RefSeq" id="WP_346108758.1">
    <property type="nucleotide sequence ID" value="NZ_BAAAOD010000103.1"/>
</dbReference>
<dbReference type="EMBL" id="JBBPIX010000002">
    <property type="protein sequence ID" value="MEK6463222.1"/>
    <property type="molecule type" value="Genomic_DNA"/>
</dbReference>
<dbReference type="InterPro" id="IPR001466">
    <property type="entry name" value="Beta-lactam-related"/>
</dbReference>
<dbReference type="EC" id="3.1.1.103" evidence="2"/>
<evidence type="ECO:0000259" key="1">
    <source>
        <dbReference type="Pfam" id="PF00144"/>
    </source>
</evidence>
<keyword evidence="2" id="KW-0378">Hydrolase</keyword>
<keyword evidence="3" id="KW-1185">Reference proteome</keyword>
<name>A0ABU9AA14_PSEA5</name>
<accession>A0ABU9AA14</accession>
<evidence type="ECO:0000313" key="2">
    <source>
        <dbReference type="EMBL" id="MEK6463222.1"/>
    </source>
</evidence>
<gene>
    <name evidence="2" type="ORF">WG925_05650</name>
</gene>
<feature type="domain" description="Beta-lactamase-related" evidence="1">
    <location>
        <begin position="36"/>
        <end position="375"/>
    </location>
</feature>
<comment type="caution">
    <text evidence="2">The sequence shown here is derived from an EMBL/GenBank/DDBJ whole genome shotgun (WGS) entry which is preliminary data.</text>
</comment>
<dbReference type="Pfam" id="PF00144">
    <property type="entry name" value="Beta-lactamase"/>
    <property type="match status" value="1"/>
</dbReference>
<dbReference type="PANTHER" id="PTHR43319">
    <property type="entry name" value="BETA-LACTAMASE-RELATED"/>
    <property type="match status" value="1"/>
</dbReference>